<keyword evidence="2" id="KW-0472">Membrane</keyword>
<comment type="caution">
    <text evidence="3">The sequence shown here is derived from an EMBL/GenBank/DDBJ whole genome shotgun (WGS) entry which is preliminary data.</text>
</comment>
<feature type="compositionally biased region" description="Basic and acidic residues" evidence="1">
    <location>
        <begin position="78"/>
        <end position="90"/>
    </location>
</feature>
<sequence length="96" mass="10881">MMELLLPRVGLVMLLHLLVLLRLTICLLVLLRDCQSGNWGCLPDTSVRRAKPMSPNENAANTQHLVASSSQLWIKKQNNNDKETDQRSEMLVKVTK</sequence>
<evidence type="ECO:0000256" key="1">
    <source>
        <dbReference type="SAM" id="MobiDB-lite"/>
    </source>
</evidence>
<dbReference type="Proteomes" id="UP000326396">
    <property type="component" value="Linkage Group LG4"/>
</dbReference>
<dbReference type="EMBL" id="SZYD01000014">
    <property type="protein sequence ID" value="KAD4180078.1"/>
    <property type="molecule type" value="Genomic_DNA"/>
</dbReference>
<keyword evidence="2" id="KW-1133">Transmembrane helix</keyword>
<gene>
    <name evidence="3" type="ORF">E3N88_28669</name>
</gene>
<protein>
    <submittedName>
        <fullName evidence="3">Uncharacterized protein</fullName>
    </submittedName>
</protein>
<evidence type="ECO:0000256" key="2">
    <source>
        <dbReference type="SAM" id="Phobius"/>
    </source>
</evidence>
<name>A0A5N6N0F6_9ASTR</name>
<feature type="transmembrane region" description="Helical" evidence="2">
    <location>
        <begin position="12"/>
        <end position="31"/>
    </location>
</feature>
<keyword evidence="2" id="KW-0812">Transmembrane</keyword>
<proteinExistence type="predicted"/>
<evidence type="ECO:0000313" key="4">
    <source>
        <dbReference type="Proteomes" id="UP000326396"/>
    </source>
</evidence>
<feature type="region of interest" description="Disordered" evidence="1">
    <location>
        <begin position="77"/>
        <end position="96"/>
    </location>
</feature>
<dbReference type="AlphaFoldDB" id="A0A5N6N0F6"/>
<reference evidence="3 4" key="1">
    <citation type="submission" date="2019-05" db="EMBL/GenBank/DDBJ databases">
        <title>Mikania micrantha, genome provides insights into the molecular mechanism of rapid growth.</title>
        <authorList>
            <person name="Liu B."/>
        </authorList>
    </citation>
    <scope>NUCLEOTIDE SEQUENCE [LARGE SCALE GENOMIC DNA]</scope>
    <source>
        <strain evidence="3">NLD-2019</strain>
        <tissue evidence="3">Leaf</tissue>
    </source>
</reference>
<keyword evidence="4" id="KW-1185">Reference proteome</keyword>
<accession>A0A5N6N0F6</accession>
<organism evidence="3 4">
    <name type="scientific">Mikania micrantha</name>
    <name type="common">bitter vine</name>
    <dbReference type="NCBI Taxonomy" id="192012"/>
    <lineage>
        <taxon>Eukaryota</taxon>
        <taxon>Viridiplantae</taxon>
        <taxon>Streptophyta</taxon>
        <taxon>Embryophyta</taxon>
        <taxon>Tracheophyta</taxon>
        <taxon>Spermatophyta</taxon>
        <taxon>Magnoliopsida</taxon>
        <taxon>eudicotyledons</taxon>
        <taxon>Gunneridae</taxon>
        <taxon>Pentapetalae</taxon>
        <taxon>asterids</taxon>
        <taxon>campanulids</taxon>
        <taxon>Asterales</taxon>
        <taxon>Asteraceae</taxon>
        <taxon>Asteroideae</taxon>
        <taxon>Heliantheae alliance</taxon>
        <taxon>Eupatorieae</taxon>
        <taxon>Mikania</taxon>
    </lineage>
</organism>
<evidence type="ECO:0000313" key="3">
    <source>
        <dbReference type="EMBL" id="KAD4180078.1"/>
    </source>
</evidence>